<dbReference type="RefSeq" id="WP_282199151.1">
    <property type="nucleotide sequence ID" value="NZ_BOQE01000001.1"/>
</dbReference>
<feature type="transmembrane region" description="Helical" evidence="7">
    <location>
        <begin position="94"/>
        <end position="113"/>
    </location>
</feature>
<feature type="transmembrane region" description="Helical" evidence="7">
    <location>
        <begin position="155"/>
        <end position="176"/>
    </location>
</feature>
<keyword evidence="3" id="KW-1003">Cell membrane</keyword>
<evidence type="ECO:0000313" key="9">
    <source>
        <dbReference type="EMBL" id="GIM45998.1"/>
    </source>
</evidence>
<dbReference type="EMBL" id="BOQE01000001">
    <property type="protein sequence ID" value="GIM45998.1"/>
    <property type="molecule type" value="Genomic_DNA"/>
</dbReference>
<dbReference type="InterPro" id="IPR050382">
    <property type="entry name" value="MFS_Na/Anion_cotransporter"/>
</dbReference>
<dbReference type="GO" id="GO:0005886">
    <property type="term" value="C:plasma membrane"/>
    <property type="evidence" value="ECO:0007669"/>
    <property type="project" value="UniProtKB-SubCell"/>
</dbReference>
<feature type="transmembrane region" description="Helical" evidence="7">
    <location>
        <begin position="334"/>
        <end position="356"/>
    </location>
</feature>
<dbReference type="PROSITE" id="PS50850">
    <property type="entry name" value="MFS"/>
    <property type="match status" value="1"/>
</dbReference>
<feature type="transmembrane region" description="Helical" evidence="7">
    <location>
        <begin position="61"/>
        <end position="82"/>
    </location>
</feature>
<feature type="transmembrane region" description="Helical" evidence="7">
    <location>
        <begin position="397"/>
        <end position="416"/>
    </location>
</feature>
<proteinExistence type="predicted"/>
<dbReference type="CDD" id="cd17319">
    <property type="entry name" value="MFS_ExuT_GudP_like"/>
    <property type="match status" value="1"/>
</dbReference>
<feature type="transmembrane region" description="Helical" evidence="7">
    <location>
        <begin position="311"/>
        <end position="328"/>
    </location>
</feature>
<gene>
    <name evidence="9" type="ORF">DNHGIG_15470</name>
</gene>
<feature type="transmembrane region" description="Helical" evidence="7">
    <location>
        <begin position="246"/>
        <end position="272"/>
    </location>
</feature>
<name>A0AAV4LE13_9BACL</name>
<feature type="domain" description="Major facilitator superfamily (MFS) profile" evidence="8">
    <location>
        <begin position="28"/>
        <end position="420"/>
    </location>
</feature>
<evidence type="ECO:0000256" key="7">
    <source>
        <dbReference type="SAM" id="Phobius"/>
    </source>
</evidence>
<comment type="caution">
    <text evidence="9">The sequence shown here is derived from an EMBL/GenBank/DDBJ whole genome shotgun (WGS) entry which is preliminary data.</text>
</comment>
<dbReference type="PANTHER" id="PTHR11662:SF399">
    <property type="entry name" value="FI19708P1-RELATED"/>
    <property type="match status" value="1"/>
</dbReference>
<evidence type="ECO:0000256" key="5">
    <source>
        <dbReference type="ARBA" id="ARBA00022989"/>
    </source>
</evidence>
<dbReference type="SUPFAM" id="SSF103473">
    <property type="entry name" value="MFS general substrate transporter"/>
    <property type="match status" value="1"/>
</dbReference>
<dbReference type="PANTHER" id="PTHR11662">
    <property type="entry name" value="SOLUTE CARRIER FAMILY 17"/>
    <property type="match status" value="1"/>
</dbReference>
<sequence length="420" mass="46778">MSTLRNPVSSQWNDRSNSHQQTNFRWWFAVALWVLLLISYIDRTNISIAGPEMVKDGVVTTHALALANSLFLFTYGLSNIFGGYLSDRFGPRKIALFALIWWSLMTLFTGFVWSSLALIFSRILLGLGEGMHWPLNSKWVKEWFPSHERARANMFWEFGLTMGPIITGPFVTWLILSTGTWKSPFIVMALVGILAMAPIIWIVAKDRPEESRFVSSQELAYIQAGRKDESASTQVSVGEVLSKTDFWLLLINWSGMATVFYGILFWLPSYLIKVRHLSLHMTGFWYMLPYILMTVCIILTAFASDRLMKRSIFAGIGTIIAGVGLFLGTHADNLALAMILISISSAMNGVVLPTIWSSLQRMFPSHNVGTGAGLLNGLENIIAAIGTYILGISFSVGFTYLIIFALIGGLSGLILAKRGY</sequence>
<dbReference type="InterPro" id="IPR036259">
    <property type="entry name" value="MFS_trans_sf"/>
</dbReference>
<dbReference type="InterPro" id="IPR020846">
    <property type="entry name" value="MFS_dom"/>
</dbReference>
<feature type="transmembrane region" description="Helical" evidence="7">
    <location>
        <begin position="182"/>
        <end position="204"/>
    </location>
</feature>
<feature type="transmembrane region" description="Helical" evidence="7">
    <location>
        <begin position="284"/>
        <end position="304"/>
    </location>
</feature>
<evidence type="ECO:0000256" key="6">
    <source>
        <dbReference type="ARBA" id="ARBA00023136"/>
    </source>
</evidence>
<evidence type="ECO:0000313" key="10">
    <source>
        <dbReference type="Proteomes" id="UP001057291"/>
    </source>
</evidence>
<dbReference type="PIRSF" id="PIRSF002808">
    <property type="entry name" value="Hexose_phosphate_transp"/>
    <property type="match status" value="1"/>
</dbReference>
<dbReference type="InterPro" id="IPR000849">
    <property type="entry name" value="Sugar_P_transporter"/>
</dbReference>
<dbReference type="InterPro" id="IPR011701">
    <property type="entry name" value="MFS"/>
</dbReference>
<evidence type="ECO:0000256" key="3">
    <source>
        <dbReference type="ARBA" id="ARBA00022475"/>
    </source>
</evidence>
<evidence type="ECO:0000259" key="8">
    <source>
        <dbReference type="PROSITE" id="PS50850"/>
    </source>
</evidence>
<dbReference type="Gene3D" id="1.20.1250.20">
    <property type="entry name" value="MFS general substrate transporter like domains"/>
    <property type="match status" value="2"/>
</dbReference>
<evidence type="ECO:0000256" key="4">
    <source>
        <dbReference type="ARBA" id="ARBA00022692"/>
    </source>
</evidence>
<keyword evidence="6 7" id="KW-0472">Membrane</keyword>
<evidence type="ECO:0000256" key="2">
    <source>
        <dbReference type="ARBA" id="ARBA00022448"/>
    </source>
</evidence>
<feature type="transmembrane region" description="Helical" evidence="7">
    <location>
        <begin position="24"/>
        <end position="41"/>
    </location>
</feature>
<dbReference type="GO" id="GO:0022857">
    <property type="term" value="F:transmembrane transporter activity"/>
    <property type="evidence" value="ECO:0007669"/>
    <property type="project" value="InterPro"/>
</dbReference>
<dbReference type="Proteomes" id="UP001057291">
    <property type="component" value="Unassembled WGS sequence"/>
</dbReference>
<keyword evidence="5 7" id="KW-1133">Transmembrane helix</keyword>
<protein>
    <submittedName>
        <fullName evidence="9">MFS transporter</fullName>
    </submittedName>
</protein>
<organism evidence="9 10">
    <name type="scientific">Collibacillus ludicampi</name>
    <dbReference type="NCBI Taxonomy" id="2771369"/>
    <lineage>
        <taxon>Bacteria</taxon>
        <taxon>Bacillati</taxon>
        <taxon>Bacillota</taxon>
        <taxon>Bacilli</taxon>
        <taxon>Bacillales</taxon>
        <taxon>Alicyclobacillaceae</taxon>
        <taxon>Collibacillus</taxon>
    </lineage>
</organism>
<keyword evidence="10" id="KW-1185">Reference proteome</keyword>
<reference evidence="9" key="1">
    <citation type="journal article" date="2023" name="Int. J. Syst. Evol. Microbiol.">
        <title>Collibacillus ludicampi gen. nov., sp. nov., a new soil bacterium of the family Alicyclobacillaceae.</title>
        <authorList>
            <person name="Jojima T."/>
            <person name="Ioku Y."/>
            <person name="Fukuta Y."/>
            <person name="Shirasaka N."/>
            <person name="Matsumura Y."/>
            <person name="Mori M."/>
        </authorList>
    </citation>
    <scope>NUCLEOTIDE SEQUENCE</scope>
    <source>
        <strain evidence="9">TP075</strain>
    </source>
</reference>
<accession>A0AAV4LE13</accession>
<keyword evidence="4 7" id="KW-0812">Transmembrane</keyword>
<feature type="transmembrane region" description="Helical" evidence="7">
    <location>
        <begin position="368"/>
        <end position="391"/>
    </location>
</feature>
<dbReference type="Pfam" id="PF07690">
    <property type="entry name" value="MFS_1"/>
    <property type="match status" value="1"/>
</dbReference>
<keyword evidence="2" id="KW-0813">Transport</keyword>
<comment type="subcellular location">
    <subcellularLocation>
        <location evidence="1">Cell membrane</location>
        <topology evidence="1">Multi-pass membrane protein</topology>
    </subcellularLocation>
</comment>
<evidence type="ECO:0000256" key="1">
    <source>
        <dbReference type="ARBA" id="ARBA00004651"/>
    </source>
</evidence>
<dbReference type="AlphaFoldDB" id="A0AAV4LE13"/>